<dbReference type="EMBL" id="JBEDUW010000169">
    <property type="protein sequence ID" value="KAK9905213.1"/>
    <property type="molecule type" value="Genomic_DNA"/>
</dbReference>
<reference evidence="1 2" key="1">
    <citation type="journal article" date="2023" name="G3 (Bethesda)">
        <title>A chromosome-length genome assembly and annotation of blackberry (Rubus argutus, cv. 'Hillquist').</title>
        <authorList>
            <person name="Bruna T."/>
            <person name="Aryal R."/>
            <person name="Dudchenko O."/>
            <person name="Sargent D.J."/>
            <person name="Mead D."/>
            <person name="Buti M."/>
            <person name="Cavallini A."/>
            <person name="Hytonen T."/>
            <person name="Andres J."/>
            <person name="Pham M."/>
            <person name="Weisz D."/>
            <person name="Mascagni F."/>
            <person name="Usai G."/>
            <person name="Natali L."/>
            <person name="Bassil N."/>
            <person name="Fernandez G.E."/>
            <person name="Lomsadze A."/>
            <person name="Armour M."/>
            <person name="Olukolu B."/>
            <person name="Poorten T."/>
            <person name="Britton C."/>
            <person name="Davik J."/>
            <person name="Ashrafi H."/>
            <person name="Aiden E.L."/>
            <person name="Borodovsky M."/>
            <person name="Worthington M."/>
        </authorList>
    </citation>
    <scope>NUCLEOTIDE SEQUENCE [LARGE SCALE GENOMIC DNA]</scope>
    <source>
        <strain evidence="1">PI 553951</strain>
    </source>
</reference>
<dbReference type="AlphaFoldDB" id="A0AAW1VLY5"/>
<organism evidence="1 2">
    <name type="scientific">Rubus argutus</name>
    <name type="common">Southern blackberry</name>
    <dbReference type="NCBI Taxonomy" id="59490"/>
    <lineage>
        <taxon>Eukaryota</taxon>
        <taxon>Viridiplantae</taxon>
        <taxon>Streptophyta</taxon>
        <taxon>Embryophyta</taxon>
        <taxon>Tracheophyta</taxon>
        <taxon>Spermatophyta</taxon>
        <taxon>Magnoliopsida</taxon>
        <taxon>eudicotyledons</taxon>
        <taxon>Gunneridae</taxon>
        <taxon>Pentapetalae</taxon>
        <taxon>rosids</taxon>
        <taxon>fabids</taxon>
        <taxon>Rosales</taxon>
        <taxon>Rosaceae</taxon>
        <taxon>Rosoideae</taxon>
        <taxon>Rosoideae incertae sedis</taxon>
        <taxon>Rubus</taxon>
    </lineage>
</organism>
<gene>
    <name evidence="1" type="ORF">M0R45_000407</name>
</gene>
<proteinExistence type="predicted"/>
<name>A0AAW1VLY5_RUBAR</name>
<protein>
    <submittedName>
        <fullName evidence="1">Uncharacterized protein</fullName>
    </submittedName>
</protein>
<dbReference type="Proteomes" id="UP001457282">
    <property type="component" value="Unassembled WGS sequence"/>
</dbReference>
<accession>A0AAW1VLY5</accession>
<keyword evidence="2" id="KW-1185">Reference proteome</keyword>
<comment type="caution">
    <text evidence="1">The sequence shown here is derived from an EMBL/GenBank/DDBJ whole genome shotgun (WGS) entry which is preliminary data.</text>
</comment>
<evidence type="ECO:0000313" key="2">
    <source>
        <dbReference type="Proteomes" id="UP001457282"/>
    </source>
</evidence>
<sequence>MNCQPKSMDLVDFWIPLASIPWNLTSSALGLGYHLQILDLMNDCISILAFAPVHFLFAVCPQEALSNHVLEAPGLHEWF</sequence>
<evidence type="ECO:0000313" key="1">
    <source>
        <dbReference type="EMBL" id="KAK9905213.1"/>
    </source>
</evidence>